<comment type="similarity">
    <text evidence="1 5 6">Belongs to the peptidase S8 family.</text>
</comment>
<dbReference type="PANTHER" id="PTHR43806:SF11">
    <property type="entry name" value="CEREVISIN-RELATED"/>
    <property type="match status" value="1"/>
</dbReference>
<evidence type="ECO:0000256" key="4">
    <source>
        <dbReference type="ARBA" id="ARBA00022825"/>
    </source>
</evidence>
<feature type="compositionally biased region" description="Polar residues" evidence="7">
    <location>
        <begin position="425"/>
        <end position="435"/>
    </location>
</feature>
<feature type="region of interest" description="Disordered" evidence="7">
    <location>
        <begin position="581"/>
        <end position="609"/>
    </location>
</feature>
<dbReference type="Pfam" id="PF00082">
    <property type="entry name" value="Peptidase_S8"/>
    <property type="match status" value="1"/>
</dbReference>
<dbReference type="SUPFAM" id="SSF52743">
    <property type="entry name" value="Subtilisin-like"/>
    <property type="match status" value="1"/>
</dbReference>
<keyword evidence="2 5" id="KW-0645">Protease</keyword>
<dbReference type="PROSITE" id="PS51892">
    <property type="entry name" value="SUBTILASE"/>
    <property type="match status" value="1"/>
</dbReference>
<reference evidence="11" key="1">
    <citation type="submission" date="2017-01" db="EMBL/GenBank/DDBJ databases">
        <authorList>
            <person name="Varghese N."/>
            <person name="Submissions S."/>
        </authorList>
    </citation>
    <scope>NUCLEOTIDE SEQUENCE [LARGE SCALE GENOMIC DNA]</scope>
    <source>
        <strain evidence="11">DSM 24913</strain>
    </source>
</reference>
<feature type="active site" description="Charge relay system" evidence="5">
    <location>
        <position position="619"/>
    </location>
</feature>
<keyword evidence="3 5" id="KW-0378">Hydrolase</keyword>
<dbReference type="InterPro" id="IPR050131">
    <property type="entry name" value="Peptidase_S8_subtilisin-like"/>
</dbReference>
<evidence type="ECO:0000256" key="3">
    <source>
        <dbReference type="ARBA" id="ARBA00022801"/>
    </source>
</evidence>
<evidence type="ECO:0000256" key="1">
    <source>
        <dbReference type="ARBA" id="ARBA00011073"/>
    </source>
</evidence>
<evidence type="ECO:0000256" key="5">
    <source>
        <dbReference type="PROSITE-ProRule" id="PRU01240"/>
    </source>
</evidence>
<keyword evidence="4 5" id="KW-0720">Serine protease</keyword>
<evidence type="ECO:0000313" key="10">
    <source>
        <dbReference type="EMBL" id="SIS54855.1"/>
    </source>
</evidence>
<dbReference type="InterPro" id="IPR017309">
    <property type="entry name" value="Pept_S8A_subtilisin_proteobac"/>
</dbReference>
<accession>A0A1N7JZT8</accession>
<keyword evidence="11" id="KW-1185">Reference proteome</keyword>
<dbReference type="InterPro" id="IPR000209">
    <property type="entry name" value="Peptidase_S8/S53_dom"/>
</dbReference>
<dbReference type="Proteomes" id="UP000185639">
    <property type="component" value="Unassembled WGS sequence"/>
</dbReference>
<dbReference type="InterPro" id="IPR023827">
    <property type="entry name" value="Peptidase_S8_Asp-AS"/>
</dbReference>
<dbReference type="InterPro" id="IPR022398">
    <property type="entry name" value="Peptidase_S8_His-AS"/>
</dbReference>
<dbReference type="InterPro" id="IPR023828">
    <property type="entry name" value="Peptidase_S8_Ser-AS"/>
</dbReference>
<gene>
    <name evidence="10" type="ORF">SAMN05421686_102265</name>
</gene>
<feature type="region of interest" description="Disordered" evidence="7">
    <location>
        <begin position="895"/>
        <end position="932"/>
    </location>
</feature>
<evidence type="ECO:0000256" key="8">
    <source>
        <dbReference type="SAM" id="SignalP"/>
    </source>
</evidence>
<dbReference type="EMBL" id="FTOH01000002">
    <property type="protein sequence ID" value="SIS54855.1"/>
    <property type="molecule type" value="Genomic_DNA"/>
</dbReference>
<feature type="region of interest" description="Disordered" evidence="7">
    <location>
        <begin position="409"/>
        <end position="435"/>
    </location>
</feature>
<sequence length="932" mass="97781">MNRLSPICIALSLILAGCGGATSSEEDETMTPDILIDDECNTRNATSTVASFAAALLSTAMLAGCSDGDSDSGHTVSGTLFTAGQTVIDYDINDVYSGSLTNDDPFNGQPLPNVVTVQGFASNTPTNATATGDPEFERFANVADESDYFAVSLQAGQRIVMNVVDYYGNNNPDSAYAGDLDMYLYLNTGGDPIRSSQSETNREEFSVPADGDYILEVFAYSGISKYVLQILPASNSLLPTASESQPTRPSFKPGEAIVQWKDTADTSAITAFNVRDHRAQAMSTATDRPVKLNLRKPASVQRLSASTGQDLSAFNAGRDTLSAIKALNQRDDVEYAEPNYIRYATATPDDGLYRLQFHYADIRLPQAWDLSTGSSSVTVAVIDSGVFLNHDDLAGKLVSGYDFISDSSVSRDGDGIDSNPDDPGDSNQRGASSWHGTHVTGTIAAATDNQQGTAGAGWNTRVMPLRVLGLNGEGSTYDVLQAVRYAARLSNDSGTLPSSRADIINLSLGSSFRSSAEQDAFTAARNAGVIIVAAAGNSSTDELFYPASYDGVISVSATAPDDSLAYYSNFGSKIDVAAPGGDLRNDTNSDGQADGVLSTSVDDSSGTRQSAYTLQQGTSMATPHVAGVLALMKAVDPTLTPSEVDSLLSSGLITDDIGAAGRDNEFGHGLINALKAVQEANNLAGGGSVPQVPVLESDPDKLQFGSGSSLTLTLDNVNDEADDPVITTDVSEDWLTVSPTDVDSNGFGEYTVTVDRADLVDGIYEGLVRFTPDTGNSLDVTVTMRVGDIIAITDSAPQYVLLEDSETAEIVAETLVNPDGSYAVTDVPTGSYRVVAGSDIDVDLFICQNGETCGGYPDSVTEEVIEVNGDVTDIDFVVSLISGIDVSDDGGLGILRANPSAAPEESDLIESEPAGSSTEDESDSKPVRSVGR</sequence>
<dbReference type="PROSITE" id="PS00138">
    <property type="entry name" value="SUBTILASE_SER"/>
    <property type="match status" value="1"/>
</dbReference>
<proteinExistence type="inferred from homology"/>
<feature type="domain" description="Peptidase S8/S53" evidence="9">
    <location>
        <begin position="375"/>
        <end position="669"/>
    </location>
</feature>
<dbReference type="CDD" id="cd07496">
    <property type="entry name" value="Peptidases_S8_13"/>
    <property type="match status" value="1"/>
</dbReference>
<dbReference type="PIRSF" id="PIRSF037893">
    <property type="entry name" value="Subtilisin_rel_Maqu_2796"/>
    <property type="match status" value="1"/>
</dbReference>
<protein>
    <submittedName>
        <fullName evidence="10">Serine protease</fullName>
    </submittedName>
</protein>
<dbReference type="PANTHER" id="PTHR43806">
    <property type="entry name" value="PEPTIDASE S8"/>
    <property type="match status" value="1"/>
</dbReference>
<evidence type="ECO:0000256" key="6">
    <source>
        <dbReference type="RuleBase" id="RU003355"/>
    </source>
</evidence>
<evidence type="ECO:0000313" key="11">
    <source>
        <dbReference type="Proteomes" id="UP000185639"/>
    </source>
</evidence>
<name>A0A1N7JZT8_9GAMM</name>
<dbReference type="GO" id="GO:0006508">
    <property type="term" value="P:proteolysis"/>
    <property type="evidence" value="ECO:0007669"/>
    <property type="project" value="UniProtKB-KW"/>
</dbReference>
<dbReference type="PRINTS" id="PR00723">
    <property type="entry name" value="SUBTILISIN"/>
</dbReference>
<evidence type="ECO:0000256" key="2">
    <source>
        <dbReference type="ARBA" id="ARBA00022670"/>
    </source>
</evidence>
<keyword evidence="8" id="KW-0732">Signal</keyword>
<feature type="chain" id="PRO_5012410646" evidence="8">
    <location>
        <begin position="24"/>
        <end position="932"/>
    </location>
</feature>
<organism evidence="10 11">
    <name type="scientific">Thalassolituus maritimus</name>
    <dbReference type="NCBI Taxonomy" id="484498"/>
    <lineage>
        <taxon>Bacteria</taxon>
        <taxon>Pseudomonadati</taxon>
        <taxon>Pseudomonadota</taxon>
        <taxon>Gammaproteobacteria</taxon>
        <taxon>Oceanospirillales</taxon>
        <taxon>Oceanospirillaceae</taxon>
        <taxon>Thalassolituus</taxon>
    </lineage>
</organism>
<feature type="active site" description="Charge relay system" evidence="5">
    <location>
        <position position="435"/>
    </location>
</feature>
<feature type="signal peptide" evidence="8">
    <location>
        <begin position="1"/>
        <end position="23"/>
    </location>
</feature>
<feature type="compositionally biased region" description="Polar residues" evidence="7">
    <location>
        <begin position="586"/>
        <end position="609"/>
    </location>
</feature>
<dbReference type="Gene3D" id="3.40.50.200">
    <property type="entry name" value="Peptidase S8/S53 domain"/>
    <property type="match status" value="1"/>
</dbReference>
<dbReference type="InterPro" id="IPR034176">
    <property type="entry name" value="Peptidases_S8_13"/>
</dbReference>
<dbReference type="PROSITE" id="PS00136">
    <property type="entry name" value="SUBTILASE_ASP"/>
    <property type="match status" value="1"/>
</dbReference>
<dbReference type="AlphaFoldDB" id="A0A1N7JZT8"/>
<evidence type="ECO:0000256" key="7">
    <source>
        <dbReference type="SAM" id="MobiDB-lite"/>
    </source>
</evidence>
<dbReference type="PROSITE" id="PS00137">
    <property type="entry name" value="SUBTILASE_HIS"/>
    <property type="match status" value="1"/>
</dbReference>
<dbReference type="GO" id="GO:0004252">
    <property type="term" value="F:serine-type endopeptidase activity"/>
    <property type="evidence" value="ECO:0007669"/>
    <property type="project" value="UniProtKB-UniRule"/>
</dbReference>
<dbReference type="Gene3D" id="2.60.120.380">
    <property type="match status" value="1"/>
</dbReference>
<evidence type="ECO:0000259" key="9">
    <source>
        <dbReference type="Pfam" id="PF00082"/>
    </source>
</evidence>
<feature type="active site" description="Charge relay system" evidence="5">
    <location>
        <position position="383"/>
    </location>
</feature>
<dbReference type="STRING" id="484498.SAMN05421686_102265"/>
<dbReference type="InterPro" id="IPR015500">
    <property type="entry name" value="Peptidase_S8_subtilisin-rel"/>
</dbReference>
<dbReference type="PROSITE" id="PS51257">
    <property type="entry name" value="PROKAR_LIPOPROTEIN"/>
    <property type="match status" value="1"/>
</dbReference>
<dbReference type="InterPro" id="IPR036852">
    <property type="entry name" value="Peptidase_S8/S53_dom_sf"/>
</dbReference>